<dbReference type="SUPFAM" id="SSF53756">
    <property type="entry name" value="UDP-Glycosyltransferase/glycogen phosphorylase"/>
    <property type="match status" value="1"/>
</dbReference>
<comment type="caution">
    <text evidence="2">The sequence shown here is derived from an EMBL/GenBank/DDBJ whole genome shotgun (WGS) entry which is preliminary data.</text>
</comment>
<dbReference type="EMBL" id="PYVU01000084">
    <property type="protein sequence ID" value="PTB95818.1"/>
    <property type="molecule type" value="Genomic_DNA"/>
</dbReference>
<dbReference type="CDD" id="cd03801">
    <property type="entry name" value="GT4_PimA-like"/>
    <property type="match status" value="1"/>
</dbReference>
<dbReference type="GO" id="GO:0016757">
    <property type="term" value="F:glycosyltransferase activity"/>
    <property type="evidence" value="ECO:0007669"/>
    <property type="project" value="InterPro"/>
</dbReference>
<sequence>MKAVFVYDHDYLQSGTEEIYSSGAFNQFSWERYLEHFDRLTVIGQSVVVDTDLTRYNLVNHPKVSFEFFKPIKTLKSFAFNLFRNDKSLEELIESHDAVIVRMYSEYAFQAIRIAKKLGKPYAFELVGCPWDAYIAHHSLKAKIMAPFSYFRLKKAVREGKFGLYVTDQFLQSRYPTKGMQIGASNVMLIMPSADVLPKRLEKIRSLRSSEKPIEIGVIGKVDVKAKGIGVLLKALGELNINFKLHVVGPGDPSFLKPIVDQYNLQKSIVFHGKLKAGEKVNEFLDGIDLYIHPSKQEGLPRSVIEAMARACPILASSIAGTPELISQNFLHQPGNVKQLSEQINYLYRNLGELKRMALENFERAKMYYPEKLSEKRKYFWSKFYNHTRGSQNI</sequence>
<evidence type="ECO:0000259" key="1">
    <source>
        <dbReference type="Pfam" id="PF00534"/>
    </source>
</evidence>
<reference evidence="2 3" key="1">
    <citation type="submission" date="2018-03" db="EMBL/GenBank/DDBJ databases">
        <title>Cross-interface Injection: A General Nanoliter Liquid Handling Method Applied to Single Cells Genome Amplification Automated Nanoliter Liquid Handling Applied to Single Cell Multiple Displacement Amplification.</title>
        <authorList>
            <person name="Yun J."/>
            <person name="Xu P."/>
            <person name="Xu J."/>
            <person name="Dai X."/>
            <person name="Wang Y."/>
            <person name="Zheng X."/>
            <person name="Cao C."/>
            <person name="Yi Q."/>
            <person name="Zhu Y."/>
            <person name="Wang L."/>
            <person name="Dong Z."/>
            <person name="Huang Y."/>
            <person name="Huang L."/>
            <person name="Du W."/>
        </authorList>
    </citation>
    <scope>NUCLEOTIDE SEQUENCE [LARGE SCALE GENOMIC DNA]</scope>
    <source>
        <strain evidence="2 3">Z-D1-2</strain>
    </source>
</reference>
<organism evidence="2 3">
    <name type="scientific">Marivirga lumbricoides</name>
    <dbReference type="NCBI Taxonomy" id="1046115"/>
    <lineage>
        <taxon>Bacteria</taxon>
        <taxon>Pseudomonadati</taxon>
        <taxon>Bacteroidota</taxon>
        <taxon>Cytophagia</taxon>
        <taxon>Cytophagales</taxon>
        <taxon>Marivirgaceae</taxon>
        <taxon>Marivirga</taxon>
    </lineage>
</organism>
<dbReference type="Pfam" id="PF00534">
    <property type="entry name" value="Glycos_transf_1"/>
    <property type="match status" value="1"/>
</dbReference>
<proteinExistence type="predicted"/>
<dbReference type="InterPro" id="IPR001296">
    <property type="entry name" value="Glyco_trans_1"/>
</dbReference>
<gene>
    <name evidence="2" type="ORF">C9994_10090</name>
</gene>
<evidence type="ECO:0000313" key="2">
    <source>
        <dbReference type="EMBL" id="PTB95818.1"/>
    </source>
</evidence>
<dbReference type="PANTHER" id="PTHR12526:SF630">
    <property type="entry name" value="GLYCOSYLTRANSFERASE"/>
    <property type="match status" value="1"/>
</dbReference>
<accession>A0A2T4DQ01</accession>
<dbReference type="Proteomes" id="UP000240608">
    <property type="component" value="Unassembled WGS sequence"/>
</dbReference>
<protein>
    <recommendedName>
        <fullName evidence="1">Glycosyl transferase family 1 domain-containing protein</fullName>
    </recommendedName>
</protein>
<dbReference type="Gene3D" id="3.40.50.2000">
    <property type="entry name" value="Glycogen Phosphorylase B"/>
    <property type="match status" value="1"/>
</dbReference>
<dbReference type="PANTHER" id="PTHR12526">
    <property type="entry name" value="GLYCOSYLTRANSFERASE"/>
    <property type="match status" value="1"/>
</dbReference>
<feature type="domain" description="Glycosyl transferase family 1" evidence="1">
    <location>
        <begin position="202"/>
        <end position="357"/>
    </location>
</feature>
<name>A0A2T4DQ01_9BACT</name>
<dbReference type="AlphaFoldDB" id="A0A2T4DQ01"/>
<evidence type="ECO:0000313" key="3">
    <source>
        <dbReference type="Proteomes" id="UP000240608"/>
    </source>
</evidence>